<sequence length="496" mass="55048">MALVKLDMKCLASVLMLILGHTAVASAREVLLVQNASSGGVVYHVVPTTDSDDNELGSRSEDGDADGHHGETYERYPVAELNWWHVETPYLISLWVLFASYAKIAFHLSNRLAKIFPESCLLIILGIIVGVIIYFAANDVIDDYTLDSDTFFLFLLPPIVLEAGYFMPNRAFFDNIGTILLYAVLGTLFNCFAIGASLYGIVCLGWVSVPLDFLDCLVFSSLISAVDPVAVLAVFEEVHVNESLYILVFGESLLNDAVTVVLYRMFKQFAVMGSENRQSVDYVLGLTSFFVISIGGTLIGIIWGLLTGFVTKFTDHVRVIEPLFVFLMSYLSYLTAEIFGFSGIMAIVFCGIIMKKYVEANISQKSHTTVKYFMKMLSSISETIIFMFLGLSAVQDDHVWDIAFILCTLFFCLFYRATGVIVLTALANWFRAIKVNKVEQFIMAYGGLRGAIAFSLVVLLEAPTPGLQTKKALMSTTCLIVIFFTVFVQMHTCHLP</sequence>
<keyword evidence="2 9" id="KW-0813">Transport</keyword>
<feature type="transmembrane region" description="Helical" evidence="11">
    <location>
        <begin position="149"/>
        <end position="167"/>
    </location>
</feature>
<evidence type="ECO:0000256" key="4">
    <source>
        <dbReference type="ARBA" id="ARBA00022989"/>
    </source>
</evidence>
<dbReference type="NCBIfam" id="TIGR00840">
    <property type="entry name" value="b_cpa1"/>
    <property type="match status" value="1"/>
</dbReference>
<feature type="transmembrane region" description="Helical" evidence="11">
    <location>
        <begin position="244"/>
        <end position="263"/>
    </location>
</feature>
<feature type="signal peptide" evidence="12">
    <location>
        <begin position="1"/>
        <end position="27"/>
    </location>
</feature>
<comment type="similarity">
    <text evidence="9">Belongs to the monovalent cation:proton antiporter 1 (CPA1) transporter (TC 2.A.36) family.</text>
</comment>
<evidence type="ECO:0000256" key="8">
    <source>
        <dbReference type="ARBA" id="ARBA00023201"/>
    </source>
</evidence>
<feature type="transmembrane region" description="Helical" evidence="11">
    <location>
        <begin position="179"/>
        <end position="207"/>
    </location>
</feature>
<dbReference type="Proteomes" id="UP000694865">
    <property type="component" value="Unplaced"/>
</dbReference>
<feature type="transmembrane region" description="Helical" evidence="11">
    <location>
        <begin position="403"/>
        <end position="430"/>
    </location>
</feature>
<dbReference type="InterPro" id="IPR004709">
    <property type="entry name" value="NaH_exchanger"/>
</dbReference>
<dbReference type="Gene3D" id="6.10.140.1330">
    <property type="match status" value="1"/>
</dbReference>
<reference evidence="15" key="1">
    <citation type="submission" date="2025-08" db="UniProtKB">
        <authorList>
            <consortium name="RefSeq"/>
        </authorList>
    </citation>
    <scope>IDENTIFICATION</scope>
    <source>
        <tissue evidence="15">Testes</tissue>
    </source>
</reference>
<proteinExistence type="inferred from homology"/>
<comment type="subcellular location">
    <subcellularLocation>
        <location evidence="1">Membrane</location>
        <topology evidence="1">Multi-pass membrane protein</topology>
    </subcellularLocation>
</comment>
<keyword evidence="6 9" id="KW-0406">Ion transport</keyword>
<keyword evidence="5" id="KW-0915">Sodium</keyword>
<dbReference type="Pfam" id="PF00999">
    <property type="entry name" value="Na_H_Exchanger"/>
    <property type="match status" value="1"/>
</dbReference>
<protein>
    <recommendedName>
        <fullName evidence="9">Sodium/hydrogen exchanger</fullName>
    </recommendedName>
</protein>
<feature type="transmembrane region" description="Helical" evidence="11">
    <location>
        <begin position="283"/>
        <end position="310"/>
    </location>
</feature>
<keyword evidence="14" id="KW-1185">Reference proteome</keyword>
<feature type="transmembrane region" description="Helical" evidence="11">
    <location>
        <begin position="120"/>
        <end position="137"/>
    </location>
</feature>
<feature type="chain" id="PRO_5046253305" description="Sodium/hydrogen exchanger" evidence="12">
    <location>
        <begin position="28"/>
        <end position="496"/>
    </location>
</feature>
<dbReference type="RefSeq" id="XP_002741680.1">
    <property type="nucleotide sequence ID" value="XM_002741634.1"/>
</dbReference>
<feature type="compositionally biased region" description="Basic and acidic residues" evidence="10">
    <location>
        <begin position="56"/>
        <end position="69"/>
    </location>
</feature>
<keyword evidence="3 9" id="KW-0812">Transmembrane</keyword>
<evidence type="ECO:0000256" key="12">
    <source>
        <dbReference type="SAM" id="SignalP"/>
    </source>
</evidence>
<feature type="transmembrane region" description="Helical" evidence="11">
    <location>
        <begin position="330"/>
        <end position="352"/>
    </location>
</feature>
<accession>A0ABM0H0U0</accession>
<gene>
    <name evidence="15" type="primary">LOC100371497</name>
</gene>
<feature type="domain" description="Cation/H+ exchanger transmembrane" evidence="13">
    <location>
        <begin position="98"/>
        <end position="489"/>
    </location>
</feature>
<keyword evidence="12" id="KW-0732">Signal</keyword>
<name>A0ABM0H0U0_SACKO</name>
<dbReference type="InterPro" id="IPR018422">
    <property type="entry name" value="Cation/H_exchanger_CPA1"/>
</dbReference>
<evidence type="ECO:0000256" key="5">
    <source>
        <dbReference type="ARBA" id="ARBA00023053"/>
    </source>
</evidence>
<evidence type="ECO:0000256" key="7">
    <source>
        <dbReference type="ARBA" id="ARBA00023136"/>
    </source>
</evidence>
<feature type="transmembrane region" description="Helical" evidence="11">
    <location>
        <begin position="472"/>
        <end position="490"/>
    </location>
</feature>
<evidence type="ECO:0000256" key="3">
    <source>
        <dbReference type="ARBA" id="ARBA00022692"/>
    </source>
</evidence>
<evidence type="ECO:0000256" key="2">
    <source>
        <dbReference type="ARBA" id="ARBA00022448"/>
    </source>
</evidence>
<evidence type="ECO:0000256" key="1">
    <source>
        <dbReference type="ARBA" id="ARBA00004141"/>
    </source>
</evidence>
<dbReference type="PRINTS" id="PR01084">
    <property type="entry name" value="NAHEXCHNGR"/>
</dbReference>
<evidence type="ECO:0000256" key="6">
    <source>
        <dbReference type="ARBA" id="ARBA00023065"/>
    </source>
</evidence>
<dbReference type="InterPro" id="IPR006153">
    <property type="entry name" value="Cation/H_exchanger_TM"/>
</dbReference>
<keyword evidence="9" id="KW-0050">Antiport</keyword>
<feature type="transmembrane region" description="Helical" evidence="11">
    <location>
        <begin position="372"/>
        <end position="391"/>
    </location>
</feature>
<evidence type="ECO:0000256" key="9">
    <source>
        <dbReference type="RuleBase" id="RU003722"/>
    </source>
</evidence>
<dbReference type="GeneID" id="100371497"/>
<evidence type="ECO:0000313" key="14">
    <source>
        <dbReference type="Proteomes" id="UP000694865"/>
    </source>
</evidence>
<keyword evidence="8 9" id="KW-0739">Sodium transport</keyword>
<organism evidence="14 15">
    <name type="scientific">Saccoglossus kowalevskii</name>
    <name type="common">Acorn worm</name>
    <dbReference type="NCBI Taxonomy" id="10224"/>
    <lineage>
        <taxon>Eukaryota</taxon>
        <taxon>Metazoa</taxon>
        <taxon>Hemichordata</taxon>
        <taxon>Enteropneusta</taxon>
        <taxon>Harrimaniidae</taxon>
        <taxon>Saccoglossus</taxon>
    </lineage>
</organism>
<keyword evidence="4 11" id="KW-1133">Transmembrane helix</keyword>
<keyword evidence="7 11" id="KW-0472">Membrane</keyword>
<evidence type="ECO:0000313" key="15">
    <source>
        <dbReference type="RefSeq" id="XP_002741680.1"/>
    </source>
</evidence>
<feature type="transmembrane region" description="Helical" evidence="11">
    <location>
        <begin position="442"/>
        <end position="460"/>
    </location>
</feature>
<dbReference type="PANTHER" id="PTHR10110:SF98">
    <property type="entry name" value="SODIUM_HYDROGEN EXCHANGER"/>
    <property type="match status" value="1"/>
</dbReference>
<dbReference type="PANTHER" id="PTHR10110">
    <property type="entry name" value="SODIUM/HYDROGEN EXCHANGER"/>
    <property type="match status" value="1"/>
</dbReference>
<evidence type="ECO:0000259" key="13">
    <source>
        <dbReference type="Pfam" id="PF00999"/>
    </source>
</evidence>
<feature type="region of interest" description="Disordered" evidence="10">
    <location>
        <begin position="47"/>
        <end position="69"/>
    </location>
</feature>
<evidence type="ECO:0000256" key="11">
    <source>
        <dbReference type="SAM" id="Phobius"/>
    </source>
</evidence>
<evidence type="ECO:0000256" key="10">
    <source>
        <dbReference type="SAM" id="MobiDB-lite"/>
    </source>
</evidence>